<evidence type="ECO:0000256" key="2">
    <source>
        <dbReference type="SAM" id="MobiDB-lite"/>
    </source>
</evidence>
<evidence type="ECO:0000256" key="1">
    <source>
        <dbReference type="SAM" id="Coils"/>
    </source>
</evidence>
<feature type="chain" id="PRO_5011541774" evidence="3">
    <location>
        <begin position="32"/>
        <end position="304"/>
    </location>
</feature>
<accession>A0A1H4NMK3</accession>
<evidence type="ECO:0000313" key="5">
    <source>
        <dbReference type="Proteomes" id="UP000198992"/>
    </source>
</evidence>
<gene>
    <name evidence="4" type="ORF">SAMN05444164_0674</name>
</gene>
<keyword evidence="1" id="KW-0175">Coiled coil</keyword>
<reference evidence="4 5" key="1">
    <citation type="submission" date="2016-10" db="EMBL/GenBank/DDBJ databases">
        <authorList>
            <person name="de Groot N.N."/>
        </authorList>
    </citation>
    <scope>NUCLEOTIDE SEQUENCE [LARGE SCALE GENOMIC DNA]</scope>
    <source>
        <strain evidence="4 5">MT12</strain>
    </source>
</reference>
<feature type="compositionally biased region" description="Low complexity" evidence="2">
    <location>
        <begin position="131"/>
        <end position="141"/>
    </location>
</feature>
<name>A0A1H4NMK3_9BRAD</name>
<keyword evidence="3" id="KW-0732">Signal</keyword>
<proteinExistence type="predicted"/>
<feature type="compositionally biased region" description="Gly residues" evidence="2">
    <location>
        <begin position="278"/>
        <end position="296"/>
    </location>
</feature>
<feature type="signal peptide" evidence="3">
    <location>
        <begin position="1"/>
        <end position="31"/>
    </location>
</feature>
<feature type="coiled-coil region" evidence="1">
    <location>
        <begin position="218"/>
        <end position="249"/>
    </location>
</feature>
<sequence length="304" mass="31950">MVKQTYMRLVRDAMPLVAAIVLISAGPSAYAATLNCVPSVDVETKSCGVADHIQTFARVTNKCSCDVNVSVQLPGGGAAVFTGVKRMGGSQREMIVACSPKKGAIGEYKYDFACPEGSTESKPRDLSKQLQSASTDAQDAAAKNRQDLSQLNKQHQQAADSEIARYKAGVRNWCASQAQNCDAKCVSKSRGSQNYMSACVNLCRTLVDACASDDGSQSAQAEARIRAANDNMKDVVDQLNRQSAEQRAREEMESSLQVQTFVGALSGMARAYQRTSGGNSGGGGAGRAPHGGGSACGPGSEACR</sequence>
<organism evidence="4 5">
    <name type="scientific">Bradyrhizobium erythrophlei</name>
    <dbReference type="NCBI Taxonomy" id="1437360"/>
    <lineage>
        <taxon>Bacteria</taxon>
        <taxon>Pseudomonadati</taxon>
        <taxon>Pseudomonadota</taxon>
        <taxon>Alphaproteobacteria</taxon>
        <taxon>Hyphomicrobiales</taxon>
        <taxon>Nitrobacteraceae</taxon>
        <taxon>Bradyrhizobium</taxon>
    </lineage>
</organism>
<dbReference type="Proteomes" id="UP000198992">
    <property type="component" value="Unassembled WGS sequence"/>
</dbReference>
<evidence type="ECO:0000256" key="3">
    <source>
        <dbReference type="SAM" id="SignalP"/>
    </source>
</evidence>
<feature type="compositionally biased region" description="Polar residues" evidence="2">
    <location>
        <begin position="147"/>
        <end position="156"/>
    </location>
</feature>
<dbReference type="EMBL" id="FNTH01000001">
    <property type="protein sequence ID" value="SEB96450.1"/>
    <property type="molecule type" value="Genomic_DNA"/>
</dbReference>
<protein>
    <submittedName>
        <fullName evidence="4">Uncharacterized protein</fullName>
    </submittedName>
</protein>
<feature type="region of interest" description="Disordered" evidence="2">
    <location>
        <begin position="273"/>
        <end position="304"/>
    </location>
</feature>
<feature type="region of interest" description="Disordered" evidence="2">
    <location>
        <begin position="119"/>
        <end position="156"/>
    </location>
</feature>
<evidence type="ECO:0000313" key="4">
    <source>
        <dbReference type="EMBL" id="SEB96450.1"/>
    </source>
</evidence>
<dbReference type="AlphaFoldDB" id="A0A1H4NMK3"/>